<evidence type="ECO:0000256" key="3">
    <source>
        <dbReference type="ARBA" id="ARBA00022448"/>
    </source>
</evidence>
<comment type="caution">
    <text evidence="13">The sequence shown here is derived from an EMBL/GenBank/DDBJ whole genome shotgun (WGS) entry which is preliminary data.</text>
</comment>
<keyword evidence="14" id="KW-1185">Reference proteome</keyword>
<dbReference type="SUPFAM" id="SSF74653">
    <property type="entry name" value="TolA/TonB C-terminal domain"/>
    <property type="match status" value="1"/>
</dbReference>
<feature type="region of interest" description="Disordered" evidence="11">
    <location>
        <begin position="30"/>
        <end position="92"/>
    </location>
</feature>
<dbReference type="InterPro" id="IPR006260">
    <property type="entry name" value="TonB/TolA_C"/>
</dbReference>
<protein>
    <recommendedName>
        <fullName evidence="10">Protein TonB</fullName>
    </recommendedName>
</protein>
<dbReference type="Proteomes" id="UP001523550">
    <property type="component" value="Unassembled WGS sequence"/>
</dbReference>
<proteinExistence type="inferred from homology"/>
<organism evidence="13 14">
    <name type="scientific">Natronospira proteinivora</name>
    <dbReference type="NCBI Taxonomy" id="1807133"/>
    <lineage>
        <taxon>Bacteria</taxon>
        <taxon>Pseudomonadati</taxon>
        <taxon>Pseudomonadota</taxon>
        <taxon>Gammaproteobacteria</taxon>
        <taxon>Natronospirales</taxon>
        <taxon>Natronospiraceae</taxon>
        <taxon>Natronospira</taxon>
    </lineage>
</organism>
<gene>
    <name evidence="13" type="ORF">J2T60_000108</name>
</gene>
<keyword evidence="10" id="KW-0735">Signal-anchor</keyword>
<evidence type="ECO:0000256" key="9">
    <source>
        <dbReference type="ARBA" id="ARBA00023136"/>
    </source>
</evidence>
<dbReference type="PANTHER" id="PTHR33446">
    <property type="entry name" value="PROTEIN TONB-RELATED"/>
    <property type="match status" value="1"/>
</dbReference>
<keyword evidence="9" id="KW-0472">Membrane</keyword>
<comment type="function">
    <text evidence="10">Interacts with outer membrane receptor proteins that carry out high-affinity binding and energy dependent uptake into the periplasmic space of specific substrates. It could act to transduce energy from the cytoplasmic membrane to specific energy-requiring processes in the outer membrane, resulting in the release into the periplasm of ligands bound by these outer membrane proteins.</text>
</comment>
<feature type="compositionally biased region" description="Low complexity" evidence="11">
    <location>
        <begin position="76"/>
        <end position="92"/>
    </location>
</feature>
<keyword evidence="5 10" id="KW-0997">Cell inner membrane</keyword>
<reference evidence="13 14" key="1">
    <citation type="submission" date="2022-03" db="EMBL/GenBank/DDBJ databases">
        <title>Genomic Encyclopedia of Type Strains, Phase III (KMG-III): the genomes of soil and plant-associated and newly described type strains.</title>
        <authorList>
            <person name="Whitman W."/>
        </authorList>
    </citation>
    <scope>NUCLEOTIDE SEQUENCE [LARGE SCALE GENOMIC DNA]</scope>
    <source>
        <strain evidence="13 14">BSker1</strain>
    </source>
</reference>
<name>A0ABT1G741_9GAMM</name>
<evidence type="ECO:0000256" key="1">
    <source>
        <dbReference type="ARBA" id="ARBA00004383"/>
    </source>
</evidence>
<dbReference type="InterPro" id="IPR037682">
    <property type="entry name" value="TonB_C"/>
</dbReference>
<dbReference type="InterPro" id="IPR051045">
    <property type="entry name" value="TonB-dependent_transducer"/>
</dbReference>
<dbReference type="InterPro" id="IPR003538">
    <property type="entry name" value="TonB"/>
</dbReference>
<dbReference type="Pfam" id="PF03544">
    <property type="entry name" value="TonB_C"/>
    <property type="match status" value="1"/>
</dbReference>
<evidence type="ECO:0000313" key="14">
    <source>
        <dbReference type="Proteomes" id="UP001523550"/>
    </source>
</evidence>
<evidence type="ECO:0000256" key="10">
    <source>
        <dbReference type="RuleBase" id="RU362123"/>
    </source>
</evidence>
<dbReference type="EMBL" id="JALJYF010000001">
    <property type="protein sequence ID" value="MCP1726143.1"/>
    <property type="molecule type" value="Genomic_DNA"/>
</dbReference>
<comment type="similarity">
    <text evidence="2 10">Belongs to the TonB family.</text>
</comment>
<sequence>MTRFLMALVGGAVVAVLLFVLMQRMIMTDEDGAPSLDDGERIDFIRVERDEQVRERDRQPPEEPEEPEEPPPPPEMEIQQDQPPQQQMDFDMPQLDVPTGMEGGAFIGSGGGAEGSGDGDVVPIVRVEPQWPREALVQGIEGWVQVEFTIREDGSVSNPRVVDSEPRRVFDRAALRAIQRWRFRPRIVDGRPVERQATQTIEFNLEDAQ</sequence>
<evidence type="ECO:0000256" key="4">
    <source>
        <dbReference type="ARBA" id="ARBA00022475"/>
    </source>
</evidence>
<keyword evidence="3 10" id="KW-0813">Transport</keyword>
<dbReference type="PRINTS" id="PR01374">
    <property type="entry name" value="TONBPROTEIN"/>
</dbReference>
<keyword evidence="4 10" id="KW-1003">Cell membrane</keyword>
<evidence type="ECO:0000256" key="8">
    <source>
        <dbReference type="ARBA" id="ARBA00022989"/>
    </source>
</evidence>
<accession>A0ABT1G741</accession>
<evidence type="ECO:0000313" key="13">
    <source>
        <dbReference type="EMBL" id="MCP1726143.1"/>
    </source>
</evidence>
<keyword evidence="8" id="KW-1133">Transmembrane helix</keyword>
<evidence type="ECO:0000256" key="2">
    <source>
        <dbReference type="ARBA" id="ARBA00006555"/>
    </source>
</evidence>
<feature type="compositionally biased region" description="Basic and acidic residues" evidence="11">
    <location>
        <begin position="38"/>
        <end position="61"/>
    </location>
</feature>
<evidence type="ECO:0000256" key="7">
    <source>
        <dbReference type="ARBA" id="ARBA00022927"/>
    </source>
</evidence>
<keyword evidence="7 10" id="KW-0653">Protein transport</keyword>
<keyword evidence="6" id="KW-0812">Transmembrane</keyword>
<comment type="subcellular location">
    <subcellularLocation>
        <location evidence="1 10">Cell inner membrane</location>
        <topology evidence="1 10">Single-pass membrane protein</topology>
        <orientation evidence="1 10">Periplasmic side</orientation>
    </subcellularLocation>
</comment>
<evidence type="ECO:0000256" key="11">
    <source>
        <dbReference type="SAM" id="MobiDB-lite"/>
    </source>
</evidence>
<evidence type="ECO:0000256" key="6">
    <source>
        <dbReference type="ARBA" id="ARBA00022692"/>
    </source>
</evidence>
<evidence type="ECO:0000256" key="5">
    <source>
        <dbReference type="ARBA" id="ARBA00022519"/>
    </source>
</evidence>
<dbReference type="PROSITE" id="PS52015">
    <property type="entry name" value="TONB_CTD"/>
    <property type="match status" value="1"/>
</dbReference>
<dbReference type="PANTHER" id="PTHR33446:SF14">
    <property type="entry name" value="PROTEIN TONB"/>
    <property type="match status" value="1"/>
</dbReference>
<dbReference type="NCBIfam" id="TIGR01352">
    <property type="entry name" value="tonB_Cterm"/>
    <property type="match status" value="1"/>
</dbReference>
<evidence type="ECO:0000259" key="12">
    <source>
        <dbReference type="PROSITE" id="PS52015"/>
    </source>
</evidence>
<feature type="domain" description="TonB C-terminal" evidence="12">
    <location>
        <begin position="116"/>
        <end position="209"/>
    </location>
</feature>
<dbReference type="RefSeq" id="WP_253443925.1">
    <property type="nucleotide sequence ID" value="NZ_JALJYF010000001.1"/>
</dbReference>
<dbReference type="Gene3D" id="3.30.1150.10">
    <property type="match status" value="1"/>
</dbReference>